<name>A0A328B5J3_9BACT</name>
<organism evidence="1 2">
    <name type="scientific">Hymenobacter edaphi</name>
    <dbReference type="NCBI Taxonomy" id="2211146"/>
    <lineage>
        <taxon>Bacteria</taxon>
        <taxon>Pseudomonadati</taxon>
        <taxon>Bacteroidota</taxon>
        <taxon>Cytophagia</taxon>
        <taxon>Cytophagales</taxon>
        <taxon>Hymenobacteraceae</taxon>
        <taxon>Hymenobacter</taxon>
    </lineage>
</organism>
<protein>
    <submittedName>
        <fullName evidence="1">DUF4269 domain-containing protein</fullName>
    </submittedName>
</protein>
<evidence type="ECO:0000313" key="1">
    <source>
        <dbReference type="EMBL" id="RAK62672.1"/>
    </source>
</evidence>
<dbReference type="RefSeq" id="WP_111480469.1">
    <property type="nucleotide sequence ID" value="NZ_QHKM01000012.1"/>
</dbReference>
<dbReference type="InterPro" id="IPR025365">
    <property type="entry name" value="DUF4269"/>
</dbReference>
<comment type="caution">
    <text evidence="1">The sequence shown here is derived from an EMBL/GenBank/DDBJ whole genome shotgun (WGS) entry which is preliminary data.</text>
</comment>
<accession>A0A328B5J3</accession>
<dbReference type="Pfam" id="PF14091">
    <property type="entry name" value="DUF4269"/>
    <property type="match status" value="1"/>
</dbReference>
<keyword evidence="2" id="KW-1185">Reference proteome</keyword>
<sequence length="192" mass="21152">MHNWHDPDYLQTGTPRQRAAHAALQQLGILATLQPYGPVLAGTIPLAVDVAGSDLDLICQAAEAQQPVLARLLRRHYGALPGFELHCTRWQEQPTVVSRFRAVGFAWEIFAQPLPAPQQQAVRHLQVEHAVLQAGGEAWRRAVRQLKQQGLKTEPAFARLLGLPGDPYAALLALESWSAETLRAYVAARPLP</sequence>
<dbReference type="EMBL" id="QHKM01000012">
    <property type="protein sequence ID" value="RAK62672.1"/>
    <property type="molecule type" value="Genomic_DNA"/>
</dbReference>
<dbReference type="Proteomes" id="UP000248553">
    <property type="component" value="Unassembled WGS sequence"/>
</dbReference>
<proteinExistence type="predicted"/>
<gene>
    <name evidence="1" type="ORF">DLM85_22655</name>
</gene>
<evidence type="ECO:0000313" key="2">
    <source>
        <dbReference type="Proteomes" id="UP000248553"/>
    </source>
</evidence>
<dbReference type="OrthoDB" id="6402248at2"/>
<reference evidence="2" key="1">
    <citation type="submission" date="2018-05" db="EMBL/GenBank/DDBJ databases">
        <authorList>
            <person name="Nie L."/>
        </authorList>
    </citation>
    <scope>NUCLEOTIDE SEQUENCE [LARGE SCALE GENOMIC DNA]</scope>
    <source>
        <strain evidence="2">NL</strain>
    </source>
</reference>
<dbReference type="AlphaFoldDB" id="A0A328B5J3"/>